<dbReference type="Proteomes" id="UP001233314">
    <property type="component" value="Unassembled WGS sequence"/>
</dbReference>
<name>A0ABT9B4B7_9ACTN</name>
<comment type="caution">
    <text evidence="1">The sequence shown here is derived from an EMBL/GenBank/DDBJ whole genome shotgun (WGS) entry which is preliminary data.</text>
</comment>
<sequence length="257" mass="29162">MTDPQPKYLRRGMWVVTTSGSSRIVLVRHRQHSWWCRLPGAHPDGSVSRSNADLRQQRLFGVVAGEHPSWDLCIGVVVGAPMTIHTGMSEWWDTSPVTKVRRAGPWFRWRLRQVLREVANARGRLSADEIAALARRVPGAPPQREPLGPRLTVEALRPLIEQQRAAIEDATRKWGWTLRGWTVGRFPGDKYPDRLTIVYGEPLGGGAMLSRQLPEQSLSRFLGVDVEIFLPGMWERDAERPFVQERPLQPWAAAQDD</sequence>
<dbReference type="EMBL" id="JAUQTA010000001">
    <property type="protein sequence ID" value="MDO7868156.1"/>
    <property type="molecule type" value="Genomic_DNA"/>
</dbReference>
<evidence type="ECO:0000313" key="1">
    <source>
        <dbReference type="EMBL" id="MDO7868156.1"/>
    </source>
</evidence>
<protein>
    <submittedName>
        <fullName evidence="1">Uncharacterized protein</fullName>
    </submittedName>
</protein>
<keyword evidence="2" id="KW-1185">Reference proteome</keyword>
<proteinExistence type="predicted"/>
<reference evidence="1 2" key="1">
    <citation type="submission" date="2023-07" db="EMBL/GenBank/DDBJ databases">
        <title>Nocardioides sp. nov WY-20 isolated from soil.</title>
        <authorList>
            <person name="Liu B."/>
            <person name="Wan Y."/>
        </authorList>
    </citation>
    <scope>NUCLEOTIDE SEQUENCE [LARGE SCALE GENOMIC DNA]</scope>
    <source>
        <strain evidence="1 2">WY-20</strain>
    </source>
</reference>
<accession>A0ABT9B4B7</accession>
<dbReference type="RefSeq" id="WP_305027532.1">
    <property type="nucleotide sequence ID" value="NZ_JAUQTA010000001.1"/>
</dbReference>
<gene>
    <name evidence="1" type="ORF">Q5722_07215</name>
</gene>
<evidence type="ECO:0000313" key="2">
    <source>
        <dbReference type="Proteomes" id="UP001233314"/>
    </source>
</evidence>
<organism evidence="1 2">
    <name type="scientific">Nocardioides jiangxiensis</name>
    <dbReference type="NCBI Taxonomy" id="3064524"/>
    <lineage>
        <taxon>Bacteria</taxon>
        <taxon>Bacillati</taxon>
        <taxon>Actinomycetota</taxon>
        <taxon>Actinomycetes</taxon>
        <taxon>Propionibacteriales</taxon>
        <taxon>Nocardioidaceae</taxon>
        <taxon>Nocardioides</taxon>
    </lineage>
</organism>